<protein>
    <recommendedName>
        <fullName evidence="2">HTH luxR-type domain-containing protein</fullName>
    </recommendedName>
</protein>
<reference evidence="3 4" key="1">
    <citation type="submission" date="2020-06" db="EMBL/GenBank/DDBJ databases">
        <title>Actinomadura xiongansis sp. nov., isolated from soil of Baiyangdian.</title>
        <authorList>
            <person name="Zhang X."/>
        </authorList>
    </citation>
    <scope>NUCLEOTIDE SEQUENCE [LARGE SCALE GENOMIC DNA]</scope>
    <source>
        <strain evidence="3 4">HBUM206468</strain>
    </source>
</reference>
<dbReference type="CDD" id="cd06170">
    <property type="entry name" value="LuxR_C_like"/>
    <property type="match status" value="1"/>
</dbReference>
<feature type="non-terminal residue" evidence="3">
    <location>
        <position position="1"/>
    </location>
</feature>
<dbReference type="InterPro" id="IPR011990">
    <property type="entry name" value="TPR-like_helical_dom_sf"/>
</dbReference>
<name>A0ABR7M1H7_9ACTN</name>
<feature type="region of interest" description="Disordered" evidence="1">
    <location>
        <begin position="380"/>
        <end position="417"/>
    </location>
</feature>
<dbReference type="Gene3D" id="1.10.10.10">
    <property type="entry name" value="Winged helix-like DNA-binding domain superfamily/Winged helix DNA-binding domain"/>
    <property type="match status" value="1"/>
</dbReference>
<accession>A0ABR7M1H7</accession>
<dbReference type="PANTHER" id="PTHR47691">
    <property type="entry name" value="REGULATOR-RELATED"/>
    <property type="match status" value="1"/>
</dbReference>
<evidence type="ECO:0000256" key="1">
    <source>
        <dbReference type="SAM" id="MobiDB-lite"/>
    </source>
</evidence>
<dbReference type="SMART" id="SM00421">
    <property type="entry name" value="HTH_LUXR"/>
    <property type="match status" value="1"/>
</dbReference>
<evidence type="ECO:0000313" key="4">
    <source>
        <dbReference type="Proteomes" id="UP000805614"/>
    </source>
</evidence>
<dbReference type="Gene3D" id="1.25.40.10">
    <property type="entry name" value="Tetratricopeptide repeat domain"/>
    <property type="match status" value="1"/>
</dbReference>
<evidence type="ECO:0000313" key="3">
    <source>
        <dbReference type="EMBL" id="MBC6470971.1"/>
    </source>
</evidence>
<dbReference type="EMBL" id="JABVEC010000052">
    <property type="protein sequence ID" value="MBC6470971.1"/>
    <property type="molecule type" value="Genomic_DNA"/>
</dbReference>
<feature type="domain" description="HTH luxR-type" evidence="2">
    <location>
        <begin position="406"/>
        <end position="471"/>
    </location>
</feature>
<dbReference type="InterPro" id="IPR016032">
    <property type="entry name" value="Sig_transdc_resp-reg_C-effctor"/>
</dbReference>
<dbReference type="PROSITE" id="PS00622">
    <property type="entry name" value="HTH_LUXR_1"/>
    <property type="match status" value="1"/>
</dbReference>
<dbReference type="Pfam" id="PF00196">
    <property type="entry name" value="GerE"/>
    <property type="match status" value="1"/>
</dbReference>
<dbReference type="PANTHER" id="PTHR47691:SF3">
    <property type="entry name" value="HTH-TYPE TRANSCRIPTIONAL REGULATOR RV0890C-RELATED"/>
    <property type="match status" value="1"/>
</dbReference>
<sequence>VEKSIVLREETPDGLRFRLLTTLRAYGEEWLRTLGEERTLLRRHRDYYLRLAEQAQRDWFGPEQLGWLRRLEREHANLSAALDFCLEAAQNHAGMRLAAALRFHWLHSGRAAEGRRWLERCLALTAWVTAPRVRALGACALLAGHQGDLDAAARLSGLGRELAERLGDPLALAQATHHEGAAAVSGGDAERGAALLEEALARYGALGVADHADAVLARLALAVAADLRGDTDGAIELCRAGLVICRERGDSLLQAYALYVLARAEWTAGDGARATAHARDAVRLARDLPDPVALAGAVELLAWIAETDGGAERAAVLLGAAHGLRRAYGFAGMSRSVLLAHHQGCLQRTRRALGQSAHEAAFQRGGDLSLEQAVAWALGQAPRRPAPGRPTPRQATPGRPTPGPPDRHGGPPLSPRESQVAELVAEGLSNRQIAERLSVAKRTVDAHVEHILTKLGFSSRTRIAAWVIERRNGGR</sequence>
<dbReference type="PRINTS" id="PR00038">
    <property type="entry name" value="HTHLUXR"/>
</dbReference>
<dbReference type="PROSITE" id="PS50043">
    <property type="entry name" value="HTH_LUXR_2"/>
    <property type="match status" value="1"/>
</dbReference>
<proteinExistence type="predicted"/>
<evidence type="ECO:0000259" key="2">
    <source>
        <dbReference type="PROSITE" id="PS50043"/>
    </source>
</evidence>
<dbReference type="InterPro" id="IPR000792">
    <property type="entry name" value="Tscrpt_reg_LuxR_C"/>
</dbReference>
<keyword evidence="4" id="KW-1185">Reference proteome</keyword>
<dbReference type="InterPro" id="IPR036388">
    <property type="entry name" value="WH-like_DNA-bd_sf"/>
</dbReference>
<comment type="caution">
    <text evidence="3">The sequence shown here is derived from an EMBL/GenBank/DDBJ whole genome shotgun (WGS) entry which is preliminary data.</text>
</comment>
<dbReference type="SUPFAM" id="SSF46894">
    <property type="entry name" value="C-terminal effector domain of the bipartite response regulators"/>
    <property type="match status" value="1"/>
</dbReference>
<dbReference type="SUPFAM" id="SSF48452">
    <property type="entry name" value="TPR-like"/>
    <property type="match status" value="1"/>
</dbReference>
<dbReference type="RefSeq" id="WP_222723187.1">
    <property type="nucleotide sequence ID" value="NZ_JABVEC010000052.1"/>
</dbReference>
<dbReference type="Proteomes" id="UP000805614">
    <property type="component" value="Unassembled WGS sequence"/>
</dbReference>
<organism evidence="3 4">
    <name type="scientific">Actinomadura alba</name>
    <dbReference type="NCBI Taxonomy" id="406431"/>
    <lineage>
        <taxon>Bacteria</taxon>
        <taxon>Bacillati</taxon>
        <taxon>Actinomycetota</taxon>
        <taxon>Actinomycetes</taxon>
        <taxon>Streptosporangiales</taxon>
        <taxon>Thermomonosporaceae</taxon>
        <taxon>Actinomadura</taxon>
    </lineage>
</organism>
<gene>
    <name evidence="3" type="ORF">HKK74_36595</name>
</gene>